<comment type="caution">
    <text evidence="2">The sequence shown here is derived from an EMBL/GenBank/DDBJ whole genome shotgun (WGS) entry which is preliminary data.</text>
</comment>
<keyword evidence="1" id="KW-0732">Signal</keyword>
<dbReference type="RefSeq" id="WP_324689151.1">
    <property type="nucleotide sequence ID" value="NZ_BAABCR010000015.1"/>
</dbReference>
<proteinExistence type="predicted"/>
<protein>
    <submittedName>
        <fullName evidence="2">Uncharacterized protein</fullName>
    </submittedName>
</protein>
<reference evidence="3" key="1">
    <citation type="journal article" date="2019" name="Int. J. Syst. Evol. Microbiol.">
        <title>The Global Catalogue of Microorganisms (GCM) 10K type strain sequencing project: providing services to taxonomists for standard genome sequencing and annotation.</title>
        <authorList>
            <consortium name="The Broad Institute Genomics Platform"/>
            <consortium name="The Broad Institute Genome Sequencing Center for Infectious Disease"/>
            <person name="Wu L."/>
            <person name="Ma J."/>
        </authorList>
    </citation>
    <scope>NUCLEOTIDE SEQUENCE [LARGE SCALE GENOMIC DNA]</scope>
    <source>
        <strain evidence="3">JCM 17064</strain>
    </source>
</reference>
<feature type="signal peptide" evidence="1">
    <location>
        <begin position="1"/>
        <end position="18"/>
    </location>
</feature>
<dbReference type="EMBL" id="BAABCR010000015">
    <property type="protein sequence ID" value="GAA4032362.1"/>
    <property type="molecule type" value="Genomic_DNA"/>
</dbReference>
<evidence type="ECO:0000313" key="2">
    <source>
        <dbReference type="EMBL" id="GAA4032362.1"/>
    </source>
</evidence>
<name>A0ABP7TWJ6_9FLAO</name>
<accession>A0ABP7TWJ6</accession>
<dbReference type="Proteomes" id="UP001500968">
    <property type="component" value="Unassembled WGS sequence"/>
</dbReference>
<organism evidence="2 3">
    <name type="scientific">Flavobacterium cheonhonense</name>
    <dbReference type="NCBI Taxonomy" id="706185"/>
    <lineage>
        <taxon>Bacteria</taxon>
        <taxon>Pseudomonadati</taxon>
        <taxon>Bacteroidota</taxon>
        <taxon>Flavobacteriia</taxon>
        <taxon>Flavobacteriales</taxon>
        <taxon>Flavobacteriaceae</taxon>
        <taxon>Flavobacterium</taxon>
    </lineage>
</organism>
<evidence type="ECO:0000313" key="3">
    <source>
        <dbReference type="Proteomes" id="UP001500968"/>
    </source>
</evidence>
<feature type="chain" id="PRO_5046534630" evidence="1">
    <location>
        <begin position="19"/>
        <end position="128"/>
    </location>
</feature>
<sequence>MKKLFCFSLLLLNFIGFSQQPVSLVLGKSNLTFTTISPSLSLKDIPFGLNLLDRKNYADKYWLTFYNPMTQMNDQYVNVGEQYYLSNTKSFPIYNFDGTKIDSFNPNGACDLGSGIVSGLINLLFEKF</sequence>
<keyword evidence="3" id="KW-1185">Reference proteome</keyword>
<evidence type="ECO:0000256" key="1">
    <source>
        <dbReference type="SAM" id="SignalP"/>
    </source>
</evidence>
<gene>
    <name evidence="2" type="ORF">GCM10022386_15670</name>
</gene>